<keyword evidence="6" id="KW-0378">Hydrolase</keyword>
<dbReference type="GO" id="GO:0046872">
    <property type="term" value="F:metal ion binding"/>
    <property type="evidence" value="ECO:0007669"/>
    <property type="project" value="UniProtKB-KW"/>
</dbReference>
<dbReference type="OrthoDB" id="5290748at2"/>
<dbReference type="RefSeq" id="WP_074974157.1">
    <property type="nucleotide sequence ID" value="NZ_FPBZ01000005.1"/>
</dbReference>
<keyword evidence="4" id="KW-0479">Metal-binding</keyword>
<dbReference type="SMART" id="SM00986">
    <property type="entry name" value="UDG"/>
    <property type="match status" value="1"/>
</dbReference>
<dbReference type="PANTHER" id="PTHR33693">
    <property type="entry name" value="TYPE-5 URACIL-DNA GLYCOSYLASE"/>
    <property type="match status" value="1"/>
</dbReference>
<dbReference type="SUPFAM" id="SSF52141">
    <property type="entry name" value="Uracil-DNA glycosylase-like"/>
    <property type="match status" value="1"/>
</dbReference>
<evidence type="ECO:0000256" key="2">
    <source>
        <dbReference type="ARBA" id="ARBA00019403"/>
    </source>
</evidence>
<dbReference type="GO" id="GO:0051539">
    <property type="term" value="F:4 iron, 4 sulfur cluster binding"/>
    <property type="evidence" value="ECO:0007669"/>
    <property type="project" value="UniProtKB-KW"/>
</dbReference>
<organism evidence="11 12">
    <name type="scientific">Nitrosospira multiformis</name>
    <dbReference type="NCBI Taxonomy" id="1231"/>
    <lineage>
        <taxon>Bacteria</taxon>
        <taxon>Pseudomonadati</taxon>
        <taxon>Pseudomonadota</taxon>
        <taxon>Betaproteobacteria</taxon>
        <taxon>Nitrosomonadales</taxon>
        <taxon>Nitrosomonadaceae</taxon>
        <taxon>Nitrosospira</taxon>
    </lineage>
</organism>
<dbReference type="SMART" id="SM00987">
    <property type="entry name" value="UreE_C"/>
    <property type="match status" value="1"/>
</dbReference>
<dbReference type="NCBIfam" id="TIGR03914">
    <property type="entry name" value="UDG_fam_dom"/>
    <property type="match status" value="1"/>
</dbReference>
<evidence type="ECO:0000256" key="4">
    <source>
        <dbReference type="ARBA" id="ARBA00022723"/>
    </source>
</evidence>
<dbReference type="EMBL" id="FPBZ01000005">
    <property type="protein sequence ID" value="SFU48795.1"/>
    <property type="molecule type" value="Genomic_DNA"/>
</dbReference>
<name>A0A1I7GK28_9PROT</name>
<evidence type="ECO:0000256" key="3">
    <source>
        <dbReference type="ARBA" id="ARBA00022485"/>
    </source>
</evidence>
<evidence type="ECO:0000256" key="8">
    <source>
        <dbReference type="ARBA" id="ARBA00023014"/>
    </source>
</evidence>
<evidence type="ECO:0000259" key="10">
    <source>
        <dbReference type="SMART" id="SM00986"/>
    </source>
</evidence>
<dbReference type="AlphaFoldDB" id="A0A1I7GK28"/>
<proteinExistence type="inferred from homology"/>
<dbReference type="PANTHER" id="PTHR33693:SF9">
    <property type="entry name" value="TYPE-4 URACIL-DNA GLYCOSYLASE"/>
    <property type="match status" value="1"/>
</dbReference>
<dbReference type="Gene3D" id="3.40.470.10">
    <property type="entry name" value="Uracil-DNA glycosylase-like domain"/>
    <property type="match status" value="1"/>
</dbReference>
<dbReference type="Proteomes" id="UP000182649">
    <property type="component" value="Unassembled WGS sequence"/>
</dbReference>
<dbReference type="InterPro" id="IPR005122">
    <property type="entry name" value="Uracil-DNA_glycosylase-like"/>
</dbReference>
<dbReference type="InterPro" id="IPR036895">
    <property type="entry name" value="Uracil-DNA_glycosylase-like_sf"/>
</dbReference>
<dbReference type="GO" id="GO:0097506">
    <property type="term" value="F:deaminated base DNA N-glycosylase activity"/>
    <property type="evidence" value="ECO:0007669"/>
    <property type="project" value="UniProtKB-ARBA"/>
</dbReference>
<reference evidence="12" key="1">
    <citation type="submission" date="2016-10" db="EMBL/GenBank/DDBJ databases">
        <authorList>
            <person name="Varghese N."/>
            <person name="Submissions S."/>
        </authorList>
    </citation>
    <scope>NUCLEOTIDE SEQUENCE [LARGE SCALE GENOMIC DNA]</scope>
    <source>
        <strain evidence="12">Nl14</strain>
    </source>
</reference>
<feature type="domain" description="Uracil-DNA glycosylase-like" evidence="10">
    <location>
        <begin position="43"/>
        <end position="202"/>
    </location>
</feature>
<evidence type="ECO:0000256" key="6">
    <source>
        <dbReference type="ARBA" id="ARBA00022801"/>
    </source>
</evidence>
<evidence type="ECO:0000256" key="1">
    <source>
        <dbReference type="ARBA" id="ARBA00006521"/>
    </source>
</evidence>
<dbReference type="Pfam" id="PF03167">
    <property type="entry name" value="UDG"/>
    <property type="match status" value="1"/>
</dbReference>
<dbReference type="CDD" id="cd10030">
    <property type="entry name" value="UDG-F4_TTUDGA_SPO1dp_like"/>
    <property type="match status" value="1"/>
</dbReference>
<dbReference type="InterPro" id="IPR005273">
    <property type="entry name" value="Ura-DNA_glyco_family4"/>
</dbReference>
<dbReference type="GO" id="GO:0006281">
    <property type="term" value="P:DNA repair"/>
    <property type="evidence" value="ECO:0007669"/>
    <property type="project" value="UniProtKB-KW"/>
</dbReference>
<keyword evidence="7" id="KW-0408">Iron</keyword>
<evidence type="ECO:0000313" key="12">
    <source>
        <dbReference type="Proteomes" id="UP000182649"/>
    </source>
</evidence>
<sequence length="209" mass="23083">MKTPLPDTSHPAEHAGNTIASLRKAATNCHACYLWEHATQTVFGEGSPRASVMLIGEQPGDHEDITGHPFVGPAGSILSHALEAVGLSREEVYVTNAVKHFKFELRGKRRMHKKPVDAEIVACHAWLQREIELIAPRLIIALGATAARSLLGRATPVKVNRGKLLEYAVDVSLLITVHPSFLLRVPEENKDEEYERFVDDLKLAKPFLS</sequence>
<protein>
    <recommendedName>
        <fullName evidence="2">Type-4 uracil-DNA glycosylase</fullName>
    </recommendedName>
</protein>
<dbReference type="InterPro" id="IPR051536">
    <property type="entry name" value="UDG_Type-4/5"/>
</dbReference>
<comment type="similarity">
    <text evidence="1">Belongs to the uracil-DNA glycosylase (UDG) superfamily. Type 4 (UDGa) family.</text>
</comment>
<accession>A0A1I7GK28</accession>
<keyword evidence="5" id="KW-0227">DNA damage</keyword>
<evidence type="ECO:0000313" key="11">
    <source>
        <dbReference type="EMBL" id="SFU48795.1"/>
    </source>
</evidence>
<evidence type="ECO:0000256" key="7">
    <source>
        <dbReference type="ARBA" id="ARBA00023004"/>
    </source>
</evidence>
<gene>
    <name evidence="11" type="ORF">SAMN05216417_10522</name>
</gene>
<keyword evidence="3" id="KW-0004">4Fe-4S</keyword>
<evidence type="ECO:0000256" key="9">
    <source>
        <dbReference type="ARBA" id="ARBA00023204"/>
    </source>
</evidence>
<keyword evidence="8" id="KW-0411">Iron-sulfur</keyword>
<evidence type="ECO:0000256" key="5">
    <source>
        <dbReference type="ARBA" id="ARBA00022763"/>
    </source>
</evidence>
<dbReference type="NCBIfam" id="TIGR00758">
    <property type="entry name" value="UDG_fam4"/>
    <property type="match status" value="1"/>
</dbReference>
<keyword evidence="9" id="KW-0234">DNA repair</keyword>